<feature type="transmembrane region" description="Helical" evidence="2">
    <location>
        <begin position="126"/>
        <end position="148"/>
    </location>
</feature>
<evidence type="ECO:0000313" key="4">
    <source>
        <dbReference type="Proteomes" id="UP001162131"/>
    </source>
</evidence>
<feature type="transmembrane region" description="Helical" evidence="2">
    <location>
        <begin position="58"/>
        <end position="78"/>
    </location>
</feature>
<gene>
    <name evidence="3" type="ORF">BSTOLATCC_MIC43316</name>
</gene>
<feature type="transmembrane region" description="Helical" evidence="2">
    <location>
        <begin position="84"/>
        <end position="105"/>
    </location>
</feature>
<sequence length="152" mass="17468">MDPEEIRRKRREKVLARAGATVERTPEPDATPKEEQTTKEKFIEMKKKDSRNKMKIKIKNLITCILAVIFGISLAFGYEVRAMSYFLLLIIGFKFIDFVSTDISISNRSVHIVEKCANVYQVIDDIFKSIALFVFTLTMTLTLSLSIVQKIK</sequence>
<keyword evidence="2" id="KW-0472">Membrane</keyword>
<keyword evidence="2" id="KW-0812">Transmembrane</keyword>
<keyword evidence="4" id="KW-1185">Reference proteome</keyword>
<proteinExistence type="predicted"/>
<evidence type="ECO:0000256" key="2">
    <source>
        <dbReference type="SAM" id="Phobius"/>
    </source>
</evidence>
<dbReference type="Proteomes" id="UP001162131">
    <property type="component" value="Unassembled WGS sequence"/>
</dbReference>
<evidence type="ECO:0000313" key="3">
    <source>
        <dbReference type="EMBL" id="CAG9327276.1"/>
    </source>
</evidence>
<dbReference type="EMBL" id="CAJZBQ010000043">
    <property type="protein sequence ID" value="CAG9327276.1"/>
    <property type="molecule type" value="Genomic_DNA"/>
</dbReference>
<comment type="caution">
    <text evidence="3">The sequence shown here is derived from an EMBL/GenBank/DDBJ whole genome shotgun (WGS) entry which is preliminary data.</text>
</comment>
<protein>
    <submittedName>
        <fullName evidence="3">Uncharacterized protein</fullName>
    </submittedName>
</protein>
<dbReference type="AlphaFoldDB" id="A0AAU9JNW6"/>
<name>A0AAU9JNW6_9CILI</name>
<keyword evidence="2" id="KW-1133">Transmembrane helix</keyword>
<organism evidence="3 4">
    <name type="scientific">Blepharisma stoltei</name>
    <dbReference type="NCBI Taxonomy" id="1481888"/>
    <lineage>
        <taxon>Eukaryota</taxon>
        <taxon>Sar</taxon>
        <taxon>Alveolata</taxon>
        <taxon>Ciliophora</taxon>
        <taxon>Postciliodesmatophora</taxon>
        <taxon>Heterotrichea</taxon>
        <taxon>Heterotrichida</taxon>
        <taxon>Blepharismidae</taxon>
        <taxon>Blepharisma</taxon>
    </lineage>
</organism>
<feature type="region of interest" description="Disordered" evidence="1">
    <location>
        <begin position="1"/>
        <end position="38"/>
    </location>
</feature>
<reference evidence="3" key="1">
    <citation type="submission" date="2021-09" db="EMBL/GenBank/DDBJ databases">
        <authorList>
            <consortium name="AG Swart"/>
            <person name="Singh M."/>
            <person name="Singh A."/>
            <person name="Seah K."/>
            <person name="Emmerich C."/>
        </authorList>
    </citation>
    <scope>NUCLEOTIDE SEQUENCE</scope>
    <source>
        <strain evidence="3">ATCC30299</strain>
    </source>
</reference>
<accession>A0AAU9JNW6</accession>
<evidence type="ECO:0000256" key="1">
    <source>
        <dbReference type="SAM" id="MobiDB-lite"/>
    </source>
</evidence>
<feature type="compositionally biased region" description="Basic and acidic residues" evidence="1">
    <location>
        <begin position="24"/>
        <end position="38"/>
    </location>
</feature>